<keyword evidence="1 5" id="KW-0560">Oxidoreductase</keyword>
<dbReference type="PIRSF" id="PIRSF000105">
    <property type="entry name" value="HCDH"/>
    <property type="match status" value="1"/>
</dbReference>
<sequence>MKVEDIKKILIVGGGTMGQQTALICALHGYDVAMHDISMEILEKGFERLKKNCIRITASGEFTPEEGEAAIKRIILTDKPEIAAQDADLIIESVPEDPALKAKIFASFHELCKPETVFTTNTSTLVPSMFAHAVGRPEKFCAFHFHDIAITKIVDIMPHPGTDPETIALVREFAIKIGQIPIELKTENHGYVFNNMLMAFIGSALTLASRKVASVEDIDRSWMGVLHTPLGPFGMIDSIGIDTVWKVTDFWAQKRQDKHALGNAAFLREYVDKGDLGVKTGRGFYEYPAPAFAKKDFLTSGK</sequence>
<feature type="domain" description="3-hydroxyacyl-CoA dehydrogenase NAD binding" evidence="4">
    <location>
        <begin position="9"/>
        <end position="185"/>
    </location>
</feature>
<feature type="domain" description="3-hydroxyacyl-CoA dehydrogenase C-terminal" evidence="3">
    <location>
        <begin position="190"/>
        <end position="287"/>
    </location>
</feature>
<evidence type="ECO:0000259" key="3">
    <source>
        <dbReference type="Pfam" id="PF00725"/>
    </source>
</evidence>
<dbReference type="Gene3D" id="3.40.50.720">
    <property type="entry name" value="NAD(P)-binding Rossmann-like Domain"/>
    <property type="match status" value="1"/>
</dbReference>
<dbReference type="EMBL" id="FWEV01000037">
    <property type="protein sequence ID" value="SLM28403.1"/>
    <property type="molecule type" value="Genomic_DNA"/>
</dbReference>
<dbReference type="OrthoDB" id="9775332at2"/>
<dbReference type="PANTHER" id="PTHR48075:SF5">
    <property type="entry name" value="3-HYDROXYBUTYRYL-COA DEHYDROGENASE"/>
    <property type="match status" value="1"/>
</dbReference>
<dbReference type="InterPro" id="IPR006176">
    <property type="entry name" value="3-OHacyl-CoA_DH_NAD-bd"/>
</dbReference>
<evidence type="ECO:0000256" key="2">
    <source>
        <dbReference type="PIRSR" id="PIRSR000105-1"/>
    </source>
</evidence>
<keyword evidence="6" id="KW-1185">Reference proteome</keyword>
<evidence type="ECO:0000313" key="5">
    <source>
        <dbReference type="EMBL" id="SLM28403.1"/>
    </source>
</evidence>
<gene>
    <name evidence="5" type="ORF">MTBBW1_1310101</name>
</gene>
<dbReference type="InterPro" id="IPR036291">
    <property type="entry name" value="NAD(P)-bd_dom_sf"/>
</dbReference>
<dbReference type="SUPFAM" id="SSF51735">
    <property type="entry name" value="NAD(P)-binding Rossmann-fold domains"/>
    <property type="match status" value="1"/>
</dbReference>
<evidence type="ECO:0000256" key="1">
    <source>
        <dbReference type="ARBA" id="ARBA00023002"/>
    </source>
</evidence>
<protein>
    <submittedName>
        <fullName evidence="5">Putative 3-hydroxyacyl-CoA dehydrogenase</fullName>
        <ecNumber evidence="5">1.1.1.35</ecNumber>
    </submittedName>
</protein>
<dbReference type="STRING" id="1246637.MTBBW1_1310101"/>
<dbReference type="EC" id="1.1.1.35" evidence="5"/>
<evidence type="ECO:0000313" key="6">
    <source>
        <dbReference type="Proteomes" id="UP000191931"/>
    </source>
</evidence>
<dbReference type="InterPro" id="IPR006108">
    <property type="entry name" value="3HC_DH_C"/>
</dbReference>
<dbReference type="GO" id="GO:0003857">
    <property type="term" value="F:(3S)-3-hydroxyacyl-CoA dehydrogenase (NAD+) activity"/>
    <property type="evidence" value="ECO:0007669"/>
    <property type="project" value="UniProtKB-EC"/>
</dbReference>
<accession>A0A1W1H7H0</accession>
<dbReference type="Pfam" id="PF00725">
    <property type="entry name" value="3HCDH"/>
    <property type="match status" value="1"/>
</dbReference>
<dbReference type="RefSeq" id="WP_080804729.1">
    <property type="nucleotide sequence ID" value="NZ_LT828548.1"/>
</dbReference>
<dbReference type="PANTHER" id="PTHR48075">
    <property type="entry name" value="3-HYDROXYACYL-COA DEHYDROGENASE FAMILY PROTEIN"/>
    <property type="match status" value="1"/>
</dbReference>
<dbReference type="NCBIfam" id="NF006143">
    <property type="entry name" value="PRK08293.1"/>
    <property type="match status" value="1"/>
</dbReference>
<reference evidence="5 6" key="1">
    <citation type="submission" date="2017-03" db="EMBL/GenBank/DDBJ databases">
        <authorList>
            <person name="Afonso C.L."/>
            <person name="Miller P.J."/>
            <person name="Scott M.A."/>
            <person name="Spackman E."/>
            <person name="Goraichik I."/>
            <person name="Dimitrov K.M."/>
            <person name="Suarez D.L."/>
            <person name="Swayne D.E."/>
        </authorList>
    </citation>
    <scope>NUCLEOTIDE SEQUENCE [LARGE SCALE GENOMIC DNA]</scope>
    <source>
        <strain evidence="5">PRJEB14757</strain>
    </source>
</reference>
<evidence type="ECO:0000259" key="4">
    <source>
        <dbReference type="Pfam" id="PF02737"/>
    </source>
</evidence>
<dbReference type="InterPro" id="IPR013328">
    <property type="entry name" value="6PGD_dom2"/>
</dbReference>
<dbReference type="GO" id="GO:0070403">
    <property type="term" value="F:NAD+ binding"/>
    <property type="evidence" value="ECO:0007669"/>
    <property type="project" value="InterPro"/>
</dbReference>
<dbReference type="InterPro" id="IPR022694">
    <property type="entry name" value="3-OHacyl-CoA_DH"/>
</dbReference>
<dbReference type="SUPFAM" id="SSF48179">
    <property type="entry name" value="6-phosphogluconate dehydrogenase C-terminal domain-like"/>
    <property type="match status" value="1"/>
</dbReference>
<organism evidence="5 6">
    <name type="scientific">Desulfamplus magnetovallimortis</name>
    <dbReference type="NCBI Taxonomy" id="1246637"/>
    <lineage>
        <taxon>Bacteria</taxon>
        <taxon>Pseudomonadati</taxon>
        <taxon>Thermodesulfobacteriota</taxon>
        <taxon>Desulfobacteria</taxon>
        <taxon>Desulfobacterales</taxon>
        <taxon>Desulfobacteraceae</taxon>
        <taxon>Desulfamplus</taxon>
    </lineage>
</organism>
<dbReference type="InterPro" id="IPR008927">
    <property type="entry name" value="6-PGluconate_DH-like_C_sf"/>
</dbReference>
<dbReference type="Pfam" id="PF02737">
    <property type="entry name" value="3HCDH_N"/>
    <property type="match status" value="1"/>
</dbReference>
<dbReference type="AlphaFoldDB" id="A0A1W1H7H0"/>
<dbReference type="Gene3D" id="1.10.1040.10">
    <property type="entry name" value="N-(1-d-carboxylethyl)-l-norvaline Dehydrogenase, domain 2"/>
    <property type="match status" value="1"/>
</dbReference>
<feature type="site" description="Important for catalytic activity" evidence="2">
    <location>
        <position position="144"/>
    </location>
</feature>
<name>A0A1W1H7H0_9BACT</name>
<dbReference type="Proteomes" id="UP000191931">
    <property type="component" value="Unassembled WGS sequence"/>
</dbReference>
<dbReference type="GO" id="GO:0006631">
    <property type="term" value="P:fatty acid metabolic process"/>
    <property type="evidence" value="ECO:0007669"/>
    <property type="project" value="InterPro"/>
</dbReference>
<proteinExistence type="predicted"/>